<accession>A1APA2</accession>
<sequence length="82" mass="8794">MRHPARFRDSFAIEPGWPVVTRDVGDILIYSSAGLLYTLQFACGRGKAGHGLGTGQGVKVVSGYVRGSGEWIPPHRAGTIIQ</sequence>
<protein>
    <submittedName>
        <fullName evidence="1">Uncharacterized protein</fullName>
    </submittedName>
</protein>
<dbReference type="AlphaFoldDB" id="A1APA2"/>
<gene>
    <name evidence="1" type="ordered locus">Ppro_1557</name>
</gene>
<reference evidence="1 2" key="1">
    <citation type="submission" date="2006-10" db="EMBL/GenBank/DDBJ databases">
        <title>Complete sequence of chromosome of Pelobacter propionicus DSM 2379.</title>
        <authorList>
            <consortium name="US DOE Joint Genome Institute"/>
            <person name="Copeland A."/>
            <person name="Lucas S."/>
            <person name="Lapidus A."/>
            <person name="Barry K."/>
            <person name="Detter J.C."/>
            <person name="Glavina del Rio T."/>
            <person name="Hammon N."/>
            <person name="Israni S."/>
            <person name="Dalin E."/>
            <person name="Tice H."/>
            <person name="Pitluck S."/>
            <person name="Saunders E."/>
            <person name="Brettin T."/>
            <person name="Bruce D."/>
            <person name="Han C."/>
            <person name="Tapia R."/>
            <person name="Schmutz J."/>
            <person name="Larimer F."/>
            <person name="Land M."/>
            <person name="Hauser L."/>
            <person name="Kyrpides N."/>
            <person name="Kim E."/>
            <person name="Lovley D."/>
            <person name="Richardson P."/>
        </authorList>
    </citation>
    <scope>NUCLEOTIDE SEQUENCE [LARGE SCALE GENOMIC DNA]</scope>
    <source>
        <strain evidence="2">DSM 2379 / NBRC 103807 / OttBd1</strain>
    </source>
</reference>
<dbReference type="Proteomes" id="UP000006732">
    <property type="component" value="Chromosome"/>
</dbReference>
<organism evidence="1 2">
    <name type="scientific">Pelobacter propionicus (strain DSM 2379 / NBRC 103807 / OttBd1)</name>
    <dbReference type="NCBI Taxonomy" id="338966"/>
    <lineage>
        <taxon>Bacteria</taxon>
        <taxon>Pseudomonadati</taxon>
        <taxon>Thermodesulfobacteriota</taxon>
        <taxon>Desulfuromonadia</taxon>
        <taxon>Desulfuromonadales</taxon>
        <taxon>Desulfuromonadaceae</taxon>
        <taxon>Pelobacter</taxon>
    </lineage>
</organism>
<keyword evidence="2" id="KW-1185">Reference proteome</keyword>
<name>A1APA2_PELPD</name>
<proteinExistence type="predicted"/>
<dbReference type="EMBL" id="CP000482">
    <property type="protein sequence ID" value="ABK99172.1"/>
    <property type="molecule type" value="Genomic_DNA"/>
</dbReference>
<dbReference type="KEGG" id="ppd:Ppro_1557"/>
<dbReference type="HOGENOM" id="CLU_2555271_0_0_7"/>
<evidence type="ECO:0000313" key="2">
    <source>
        <dbReference type="Proteomes" id="UP000006732"/>
    </source>
</evidence>
<evidence type="ECO:0000313" key="1">
    <source>
        <dbReference type="EMBL" id="ABK99172.1"/>
    </source>
</evidence>